<evidence type="ECO:0000256" key="1">
    <source>
        <dbReference type="ARBA" id="ARBA00000677"/>
    </source>
</evidence>
<keyword evidence="5 7" id="KW-0645">Protease</keyword>
<evidence type="ECO:0000259" key="9">
    <source>
        <dbReference type="Pfam" id="PF10502"/>
    </source>
</evidence>
<dbReference type="InterPro" id="IPR019758">
    <property type="entry name" value="Pept_S26A_signal_pept_1_CS"/>
</dbReference>
<keyword evidence="6 7" id="KW-0378">Hydrolase</keyword>
<dbReference type="Gene3D" id="2.10.109.10">
    <property type="entry name" value="Umud Fragment, subunit A"/>
    <property type="match status" value="1"/>
</dbReference>
<keyword evidence="7" id="KW-0812">Transmembrane</keyword>
<evidence type="ECO:0000256" key="5">
    <source>
        <dbReference type="ARBA" id="ARBA00022670"/>
    </source>
</evidence>
<evidence type="ECO:0000313" key="10">
    <source>
        <dbReference type="EMBL" id="MFB2839138.1"/>
    </source>
</evidence>
<dbReference type="SUPFAM" id="SSF51306">
    <property type="entry name" value="LexA/Signal peptidase"/>
    <property type="match status" value="1"/>
</dbReference>
<dbReference type="PROSITE" id="PS00761">
    <property type="entry name" value="SPASE_I_3"/>
    <property type="match status" value="1"/>
</dbReference>
<comment type="caution">
    <text evidence="10">The sequence shown here is derived from an EMBL/GenBank/DDBJ whole genome shotgun (WGS) entry which is preliminary data.</text>
</comment>
<dbReference type="Pfam" id="PF10502">
    <property type="entry name" value="Peptidase_S26"/>
    <property type="match status" value="1"/>
</dbReference>
<organism evidence="10 11">
    <name type="scientific">Floridaenema evergladense BLCC-F167</name>
    <dbReference type="NCBI Taxonomy" id="3153639"/>
    <lineage>
        <taxon>Bacteria</taxon>
        <taxon>Bacillati</taxon>
        <taxon>Cyanobacteriota</taxon>
        <taxon>Cyanophyceae</taxon>
        <taxon>Oscillatoriophycideae</taxon>
        <taxon>Aerosakkonematales</taxon>
        <taxon>Aerosakkonemataceae</taxon>
        <taxon>Floridanema</taxon>
        <taxon>Floridanema evergladense</taxon>
    </lineage>
</organism>
<dbReference type="InterPro" id="IPR036286">
    <property type="entry name" value="LexA/Signal_pep-like_sf"/>
</dbReference>
<evidence type="ECO:0000256" key="4">
    <source>
        <dbReference type="ARBA" id="ARBA00013208"/>
    </source>
</evidence>
<dbReference type="Proteomes" id="UP001576780">
    <property type="component" value="Unassembled WGS sequence"/>
</dbReference>
<dbReference type="EMBL" id="JBHFNT010000296">
    <property type="protein sequence ID" value="MFB2839138.1"/>
    <property type="molecule type" value="Genomic_DNA"/>
</dbReference>
<gene>
    <name evidence="10" type="primary">lepB</name>
    <name evidence="10" type="ORF">ACE1CA_31995</name>
</gene>
<comment type="subcellular location">
    <subcellularLocation>
        <location evidence="2">Cell membrane</location>
        <topology evidence="2">Single-pass type II membrane protein</topology>
    </subcellularLocation>
    <subcellularLocation>
        <location evidence="8">Membrane</location>
        <topology evidence="8">Single-pass type II membrane protein</topology>
    </subcellularLocation>
</comment>
<keyword evidence="7" id="KW-1133">Transmembrane helix</keyword>
<protein>
    <recommendedName>
        <fullName evidence="4 7">Signal peptidase I</fullName>
        <ecNumber evidence="4 7">3.4.21.89</ecNumber>
    </recommendedName>
</protein>
<evidence type="ECO:0000256" key="8">
    <source>
        <dbReference type="RuleBase" id="RU362042"/>
    </source>
</evidence>
<evidence type="ECO:0000256" key="3">
    <source>
        <dbReference type="ARBA" id="ARBA00009370"/>
    </source>
</evidence>
<dbReference type="RefSeq" id="WP_413281426.1">
    <property type="nucleotide sequence ID" value="NZ_JBHFNT010000296.1"/>
</dbReference>
<accession>A0ABV4WVJ7</accession>
<proteinExistence type="inferred from homology"/>
<evidence type="ECO:0000313" key="11">
    <source>
        <dbReference type="Proteomes" id="UP001576780"/>
    </source>
</evidence>
<sequence>MQYDNQELKDSPIESPSPSVGEARVWRSIKENLLILVIALGLALLIRAFVAEPRFIPSDSMIPTLQLGDRLVVEKVSYAFHPPETGDIIVFEPPTQLQIQGYAKDQAFIKRVIGEPGEIVSVANGKVYINDKPLKEDYIAESPDYRWGPKRVPENQVFVMGDNRNNSNDSHIWGFLPTENIIGRAWFRFWPFDRIGFVTKD</sequence>
<keyword evidence="7" id="KW-0472">Membrane</keyword>
<dbReference type="InterPro" id="IPR019757">
    <property type="entry name" value="Pept_S26A_signal_pept_1_Lys-AS"/>
</dbReference>
<reference evidence="10 11" key="1">
    <citation type="submission" date="2024-09" db="EMBL/GenBank/DDBJ databases">
        <title>Floridaenema gen nov. (Aerosakkonemataceae, Aerosakkonematales ord. nov., Cyanobacteria) from benthic tropical and subtropical fresh waters, with the description of four new species.</title>
        <authorList>
            <person name="Moretto J.A."/>
            <person name="Berthold D.E."/>
            <person name="Lefler F.W."/>
            <person name="Huang I.-S."/>
            <person name="Laughinghouse H. IV."/>
        </authorList>
    </citation>
    <scope>NUCLEOTIDE SEQUENCE [LARGE SCALE GENOMIC DNA]</scope>
    <source>
        <strain evidence="10 11">BLCC-F167</strain>
    </source>
</reference>
<comment type="similarity">
    <text evidence="3 8">Belongs to the peptidase S26 family.</text>
</comment>
<keyword evidence="11" id="KW-1185">Reference proteome</keyword>
<evidence type="ECO:0000256" key="7">
    <source>
        <dbReference type="RuleBase" id="RU003993"/>
    </source>
</evidence>
<dbReference type="InterPro" id="IPR019533">
    <property type="entry name" value="Peptidase_S26"/>
</dbReference>
<evidence type="ECO:0000256" key="2">
    <source>
        <dbReference type="ARBA" id="ARBA00004401"/>
    </source>
</evidence>
<dbReference type="InterPro" id="IPR019756">
    <property type="entry name" value="Pept_S26A_signal_pept_1_Ser-AS"/>
</dbReference>
<dbReference type="EC" id="3.4.21.89" evidence="4 7"/>
<dbReference type="CDD" id="cd06530">
    <property type="entry name" value="S26_SPase_I"/>
    <property type="match status" value="1"/>
</dbReference>
<dbReference type="PRINTS" id="PR00727">
    <property type="entry name" value="LEADERPTASE"/>
</dbReference>
<dbReference type="PANTHER" id="PTHR43390">
    <property type="entry name" value="SIGNAL PEPTIDASE I"/>
    <property type="match status" value="1"/>
</dbReference>
<dbReference type="InterPro" id="IPR000223">
    <property type="entry name" value="Pept_S26A_signal_pept_1"/>
</dbReference>
<dbReference type="PANTHER" id="PTHR43390:SF1">
    <property type="entry name" value="CHLOROPLAST PROCESSING PEPTIDASE"/>
    <property type="match status" value="1"/>
</dbReference>
<dbReference type="GO" id="GO:0009003">
    <property type="term" value="F:signal peptidase activity"/>
    <property type="evidence" value="ECO:0007669"/>
    <property type="project" value="UniProtKB-EC"/>
</dbReference>
<dbReference type="PROSITE" id="PS00501">
    <property type="entry name" value="SPASE_I_1"/>
    <property type="match status" value="1"/>
</dbReference>
<feature type="transmembrane region" description="Helical" evidence="7">
    <location>
        <begin position="33"/>
        <end position="50"/>
    </location>
</feature>
<dbReference type="NCBIfam" id="TIGR02227">
    <property type="entry name" value="sigpep_I_bact"/>
    <property type="match status" value="1"/>
</dbReference>
<name>A0ABV4WVJ7_9CYAN</name>
<evidence type="ECO:0000256" key="6">
    <source>
        <dbReference type="ARBA" id="ARBA00022801"/>
    </source>
</evidence>
<comment type="catalytic activity">
    <reaction evidence="1 7">
        <text>Cleavage of hydrophobic, N-terminal signal or leader sequences from secreted and periplasmic proteins.</text>
        <dbReference type="EC" id="3.4.21.89"/>
    </reaction>
</comment>
<dbReference type="PROSITE" id="PS00760">
    <property type="entry name" value="SPASE_I_2"/>
    <property type="match status" value="1"/>
</dbReference>
<feature type="domain" description="Peptidase S26" evidence="9">
    <location>
        <begin position="30"/>
        <end position="190"/>
    </location>
</feature>